<organism evidence="1 2">
    <name type="scientific">Xenophilus arseniciresistens</name>
    <dbReference type="NCBI Taxonomy" id="1283306"/>
    <lineage>
        <taxon>Bacteria</taxon>
        <taxon>Pseudomonadati</taxon>
        <taxon>Pseudomonadota</taxon>
        <taxon>Betaproteobacteria</taxon>
        <taxon>Burkholderiales</taxon>
        <taxon>Comamonadaceae</taxon>
        <taxon>Xenophilus</taxon>
    </lineage>
</organism>
<dbReference type="Proteomes" id="UP001212602">
    <property type="component" value="Unassembled WGS sequence"/>
</dbReference>
<sequence length="229" mass="25126">MALQGRAALAMWWDMASDALDEFAHWHAHEHFPERLGIPGFRRASRWVCAQGGEGIFVLYELESHAVLGSAPYLARLNAPSPWSQRMMPHHRNMVRSQCHVLESVGGCTAQQMLTVRLAPAPGQAEALRAALRALGEQWAQQSGGVGLHLLRHEAPVIGATEEQRIRGLSDQVADWVLLVVGYDAPALQQWAREALSDSALARMGTAAQVTRSSYALAYAAVPEDVTRF</sequence>
<comment type="caution">
    <text evidence="1">The sequence shown here is derived from an EMBL/GenBank/DDBJ whole genome shotgun (WGS) entry which is preliminary data.</text>
</comment>
<evidence type="ECO:0000313" key="2">
    <source>
        <dbReference type="Proteomes" id="UP001212602"/>
    </source>
</evidence>
<dbReference type="EMBL" id="JAQIPB010000001">
    <property type="protein sequence ID" value="MDA7415355.1"/>
    <property type="molecule type" value="Genomic_DNA"/>
</dbReference>
<accession>A0AAE3SYC6</accession>
<reference evidence="1" key="1">
    <citation type="submission" date="2023-01" db="EMBL/GenBank/DDBJ databases">
        <title>Xenophilus mangrovi sp. nov., isolated from soil of Mangrove nature reserve.</title>
        <authorList>
            <person name="Xu S."/>
            <person name="Liu Z."/>
            <person name="Xu Y."/>
        </authorList>
    </citation>
    <scope>NUCLEOTIDE SEQUENCE</scope>
    <source>
        <strain evidence="1">YW8</strain>
    </source>
</reference>
<gene>
    <name evidence="1" type="ORF">PGB34_03170</name>
</gene>
<dbReference type="AlphaFoldDB" id="A0AAE3SYC6"/>
<name>A0AAE3SYC6_9BURK</name>
<dbReference type="RefSeq" id="WP_271426613.1">
    <property type="nucleotide sequence ID" value="NZ_JAQIPB010000001.1"/>
</dbReference>
<keyword evidence="2" id="KW-1185">Reference proteome</keyword>
<protein>
    <submittedName>
        <fullName evidence="1">Uncharacterized protein</fullName>
    </submittedName>
</protein>
<proteinExistence type="predicted"/>
<evidence type="ECO:0000313" key="1">
    <source>
        <dbReference type="EMBL" id="MDA7415355.1"/>
    </source>
</evidence>